<dbReference type="OrthoDB" id="442863at2759"/>
<dbReference type="GO" id="GO:0005655">
    <property type="term" value="C:nucleolar ribonuclease P complex"/>
    <property type="evidence" value="ECO:0007669"/>
    <property type="project" value="InterPro"/>
</dbReference>
<feature type="region of interest" description="Disordered" evidence="1">
    <location>
        <begin position="331"/>
        <end position="356"/>
    </location>
</feature>
<dbReference type="GO" id="GO:0000172">
    <property type="term" value="C:ribonuclease MRP complex"/>
    <property type="evidence" value="ECO:0007669"/>
    <property type="project" value="InterPro"/>
</dbReference>
<keyword evidence="4" id="KW-1185">Reference proteome</keyword>
<proteinExistence type="predicted"/>
<dbReference type="Proteomes" id="UP000019377">
    <property type="component" value="Unassembled WGS sequence"/>
</dbReference>
<dbReference type="eggNOG" id="KOG3322">
    <property type="taxonomic scope" value="Eukaryota"/>
</dbReference>
<dbReference type="HOGENOM" id="CLU_010896_0_0_1"/>
<dbReference type="Pfam" id="PF22770">
    <property type="entry name" value="POP1_C"/>
    <property type="match status" value="1"/>
</dbReference>
<dbReference type="GO" id="GO:0001682">
    <property type="term" value="P:tRNA 5'-leader removal"/>
    <property type="evidence" value="ECO:0007669"/>
    <property type="project" value="InterPro"/>
</dbReference>
<dbReference type="InterPro" id="IPR039182">
    <property type="entry name" value="Pop1"/>
</dbReference>
<evidence type="ECO:0000313" key="3">
    <source>
        <dbReference type="EMBL" id="EST04981.1"/>
    </source>
</evidence>
<dbReference type="OMA" id="RRCEIMQ"/>
<reference evidence="4" key="1">
    <citation type="journal article" date="2013" name="Genome Announc.">
        <title>Draft genome sequence of Pseudozyma brasiliensis sp. nov. strain GHG001, a high producer of endo-1,4-xylanase isolated from an insect pest of sugarcane.</title>
        <authorList>
            <person name="Oliveira J.V.D.C."/>
            <person name="dos Santos R.A.C."/>
            <person name="Borges T.A."/>
            <person name="Riano-Pachon D.M."/>
            <person name="Goldman G.H."/>
        </authorList>
    </citation>
    <scope>NUCLEOTIDE SEQUENCE [LARGE SCALE GENOMIC DNA]</scope>
    <source>
        <strain evidence="4">GHG001</strain>
    </source>
</reference>
<evidence type="ECO:0000259" key="2">
    <source>
        <dbReference type="Pfam" id="PF22770"/>
    </source>
</evidence>
<sequence length="718" mass="77879">MTTEKGKGKERDQGTKYGRWGFVLPETTMMKSHRASWRSAREFVTVHDASYSSVFRLGARVAVSDGLSSDAVNSTLLGRLSDSLSRAGFANVLAFATDTSQSIRVLDTVLTHQGADPNHSSTAAALAPVRIVLLSGARCFSKSALVQDKLAYIRKEALVFAHPAADLHVRRALKAAGIIMVDEKKNGLFELVAPATNVVQTYASQLDSAPDPWLAAGGKDSSLSKLEKKRRRQAYRAGSAKTSITTDTNGLADSKQGSTLLDDEAELRRKQGYNIFELIGPRAAPLLQAVLRLAQGSSGKDDEIKLRRFLSKKDGTGTAMVEVRVNDPRLSYPPKLKPLSTDADASSEASKDTEEVKSDELFWMGAKPPRFSKGEIDSRRALNTISGSRLQPDSRDDAVPVVIVRDRVVQKPSVDRYTLIVPRGWGMAFFLSLVATHQSGASSGARVLGQHQLKHQRLELAALSSAAGTSKQGAEAGMLSYPHNWIGTQTYAPWLVANAGISKVEAALSASSLASAMVAVKLHAIRKGTVMPLSSLMLASSFDDHLSWIQHLDPIDHPAAVINRNSTGGSKIDKQHLKTLIERRCEIMQLGRSAPATSTVSKRKDARIPADNAWSKYLVEASDPEELHDRSADWNNAIGTVLDGDYSLGNGKGFGIGAVTLRAWVEVLDRQRRIEALKVEDKGRRQPRNPVETTNLLLMREPGTSVVRAVSASVIPLM</sequence>
<dbReference type="EMBL" id="KI545893">
    <property type="protein sequence ID" value="EST04981.1"/>
    <property type="molecule type" value="Genomic_DNA"/>
</dbReference>
<name>V5E461_KALBG</name>
<feature type="region of interest" description="Disordered" evidence="1">
    <location>
        <begin position="235"/>
        <end position="256"/>
    </location>
</feature>
<accession>V5E461</accession>
<evidence type="ECO:0000313" key="4">
    <source>
        <dbReference type="Proteomes" id="UP000019377"/>
    </source>
</evidence>
<dbReference type="InterPro" id="IPR055079">
    <property type="entry name" value="POP1_C"/>
</dbReference>
<protein>
    <recommendedName>
        <fullName evidence="2">POP1 C-terminal domain-containing protein</fullName>
    </recommendedName>
</protein>
<gene>
    <name evidence="3" type="ORF">PSEUBRA_SCAF7g04524</name>
</gene>
<organism evidence="3 4">
    <name type="scientific">Kalmanozyma brasiliensis (strain GHG001)</name>
    <name type="common">Yeast</name>
    <name type="synonym">Pseudozyma brasiliensis</name>
    <dbReference type="NCBI Taxonomy" id="1365824"/>
    <lineage>
        <taxon>Eukaryota</taxon>
        <taxon>Fungi</taxon>
        <taxon>Dikarya</taxon>
        <taxon>Basidiomycota</taxon>
        <taxon>Ustilaginomycotina</taxon>
        <taxon>Ustilaginomycetes</taxon>
        <taxon>Ustilaginales</taxon>
        <taxon>Ustilaginaceae</taxon>
        <taxon>Kalmanozyma</taxon>
    </lineage>
</organism>
<dbReference type="AlphaFoldDB" id="V5E461"/>
<feature type="compositionally biased region" description="Polar residues" evidence="1">
    <location>
        <begin position="240"/>
        <end position="256"/>
    </location>
</feature>
<dbReference type="STRING" id="1365824.V5E461"/>
<feature type="domain" description="POP1 C-terminal" evidence="2">
    <location>
        <begin position="516"/>
        <end position="714"/>
    </location>
</feature>
<dbReference type="PANTHER" id="PTHR22731:SF3">
    <property type="entry name" value="RIBONUCLEASES P_MRP PROTEIN SUBUNIT POP1"/>
    <property type="match status" value="1"/>
</dbReference>
<evidence type="ECO:0000256" key="1">
    <source>
        <dbReference type="SAM" id="MobiDB-lite"/>
    </source>
</evidence>
<dbReference type="PANTHER" id="PTHR22731">
    <property type="entry name" value="RIBONUCLEASES P/MRP PROTEIN SUBUNIT POP1"/>
    <property type="match status" value="1"/>
</dbReference>